<dbReference type="InterPro" id="IPR029058">
    <property type="entry name" value="AB_hydrolase_fold"/>
</dbReference>
<feature type="repeat" description="TPR" evidence="1">
    <location>
        <begin position="1858"/>
        <end position="1891"/>
    </location>
</feature>
<feature type="repeat" description="TPR" evidence="1">
    <location>
        <begin position="1102"/>
        <end position="1135"/>
    </location>
</feature>
<gene>
    <name evidence="5" type="ordered locus">Aasi_0966</name>
</gene>
<dbReference type="InterPro" id="IPR002182">
    <property type="entry name" value="NB-ARC"/>
</dbReference>
<feature type="repeat" description="TPR" evidence="1">
    <location>
        <begin position="1690"/>
        <end position="1723"/>
    </location>
</feature>
<dbReference type="PANTHER" id="PTHR19959">
    <property type="entry name" value="KINESIN LIGHT CHAIN"/>
    <property type="match status" value="1"/>
</dbReference>
<dbReference type="PRINTS" id="PR00381">
    <property type="entry name" value="KINESINLIGHT"/>
</dbReference>
<dbReference type="InterPro" id="IPR011990">
    <property type="entry name" value="TPR-like_helical_dom_sf"/>
</dbReference>
<reference evidence="5 6" key="1">
    <citation type="journal article" date="2010" name="J. Bacteriol.">
        <title>The genome of the amoeba symbiont 'Candidatus Amoebophilus asiaticus' reveals common mechanisms for host cell interaction among amoeba-associated bacteria.</title>
        <authorList>
            <person name="Schmitz-Esser S."/>
            <person name="Tischler P."/>
            <person name="Arnold R."/>
            <person name="Montanaro J."/>
            <person name="Wagner M."/>
            <person name="Rattei T."/>
            <person name="Horn M."/>
        </authorList>
    </citation>
    <scope>NUCLEOTIDE SEQUENCE [LARGE SCALE GENOMIC DNA]</scope>
    <source>
        <strain evidence="5 6">5a2</strain>
    </source>
</reference>
<evidence type="ECO:0000313" key="5">
    <source>
        <dbReference type="EMBL" id="ACE06324.1"/>
    </source>
</evidence>
<feature type="repeat" description="TPR" evidence="1">
    <location>
        <begin position="1900"/>
        <end position="1933"/>
    </location>
</feature>
<dbReference type="Proteomes" id="UP000001227">
    <property type="component" value="Chromosome"/>
</dbReference>
<keyword evidence="6" id="KW-1185">Reference proteome</keyword>
<evidence type="ECO:0000259" key="4">
    <source>
        <dbReference type="Pfam" id="PF01764"/>
    </source>
</evidence>
<keyword evidence="2" id="KW-1133">Transmembrane helix</keyword>
<keyword evidence="2" id="KW-0812">Transmembrane</keyword>
<feature type="repeat" description="TPR" evidence="1">
    <location>
        <begin position="1984"/>
        <end position="2017"/>
    </location>
</feature>
<dbReference type="SUPFAM" id="SSF52540">
    <property type="entry name" value="P-loop containing nucleoside triphosphate hydrolases"/>
    <property type="match status" value="1"/>
</dbReference>
<dbReference type="GO" id="GO:0043531">
    <property type="term" value="F:ADP binding"/>
    <property type="evidence" value="ECO:0007669"/>
    <property type="project" value="InterPro"/>
</dbReference>
<feature type="repeat" description="TPR" evidence="1">
    <location>
        <begin position="2068"/>
        <end position="2101"/>
    </location>
</feature>
<dbReference type="SMART" id="SM00028">
    <property type="entry name" value="TPR"/>
    <property type="match status" value="25"/>
</dbReference>
<evidence type="ECO:0000256" key="2">
    <source>
        <dbReference type="SAM" id="Phobius"/>
    </source>
</evidence>
<organism evidence="5 6">
    <name type="scientific">Amoebophilus asiaticus (strain 5a2)</name>
    <dbReference type="NCBI Taxonomy" id="452471"/>
    <lineage>
        <taxon>Bacteria</taxon>
        <taxon>Pseudomonadati</taxon>
        <taxon>Bacteroidota</taxon>
        <taxon>Cytophagia</taxon>
        <taxon>Cytophagales</taxon>
        <taxon>Amoebophilaceae</taxon>
        <taxon>Candidatus Amoebophilus</taxon>
    </lineage>
</organism>
<dbReference type="Gene3D" id="3.40.50.300">
    <property type="entry name" value="P-loop containing nucleotide triphosphate hydrolases"/>
    <property type="match status" value="1"/>
</dbReference>
<dbReference type="Gene3D" id="3.40.50.1820">
    <property type="entry name" value="alpha/beta hydrolase"/>
    <property type="match status" value="1"/>
</dbReference>
<dbReference type="OrthoDB" id="9767435at2"/>
<feature type="repeat" description="TPR" evidence="1">
    <location>
        <begin position="1186"/>
        <end position="1219"/>
    </location>
</feature>
<feature type="repeat" description="TPR" evidence="1">
    <location>
        <begin position="1354"/>
        <end position="1387"/>
    </location>
</feature>
<dbReference type="InterPro" id="IPR006597">
    <property type="entry name" value="Sel1-like"/>
</dbReference>
<evidence type="ECO:0000259" key="3">
    <source>
        <dbReference type="Pfam" id="PF00931"/>
    </source>
</evidence>
<feature type="repeat" description="TPR" evidence="1">
    <location>
        <begin position="2026"/>
        <end position="2059"/>
    </location>
</feature>
<dbReference type="PROSITE" id="PS50293">
    <property type="entry name" value="TPR_REGION"/>
    <property type="match status" value="20"/>
</dbReference>
<proteinExistence type="predicted"/>
<feature type="repeat" description="TPR" evidence="1">
    <location>
        <begin position="2110"/>
        <end position="2143"/>
    </location>
</feature>
<dbReference type="RefSeq" id="WP_012473088.1">
    <property type="nucleotide sequence ID" value="NC_010830.1"/>
</dbReference>
<dbReference type="InterPro" id="IPR002921">
    <property type="entry name" value="Fungal_lipase-type"/>
</dbReference>
<dbReference type="ESTHER" id="amoa5-b3esx2">
    <property type="family name" value="Mbeg1-like"/>
</dbReference>
<keyword evidence="1" id="KW-0802">TPR repeat</keyword>
<dbReference type="Gene3D" id="1.25.40.10">
    <property type="entry name" value="Tetratricopeptide repeat domain"/>
    <property type="match status" value="8"/>
</dbReference>
<dbReference type="Pfam" id="PF13424">
    <property type="entry name" value="TPR_12"/>
    <property type="match status" value="11"/>
</dbReference>
<evidence type="ECO:0000256" key="1">
    <source>
        <dbReference type="PROSITE-ProRule" id="PRU00339"/>
    </source>
</evidence>
<dbReference type="SMART" id="SM00671">
    <property type="entry name" value="SEL1"/>
    <property type="match status" value="15"/>
</dbReference>
<feature type="repeat" description="TPR" evidence="1">
    <location>
        <begin position="1480"/>
        <end position="1513"/>
    </location>
</feature>
<dbReference type="SUPFAM" id="SSF53474">
    <property type="entry name" value="alpha/beta-Hydrolases"/>
    <property type="match status" value="1"/>
</dbReference>
<keyword evidence="2" id="KW-0472">Membrane</keyword>
<feature type="repeat" description="TPR" evidence="1">
    <location>
        <begin position="1228"/>
        <end position="1261"/>
    </location>
</feature>
<evidence type="ECO:0000313" key="6">
    <source>
        <dbReference type="Proteomes" id="UP000001227"/>
    </source>
</evidence>
<dbReference type="HOGENOM" id="CLU_231823_0_0_10"/>
<dbReference type="eggNOG" id="COG2842">
    <property type="taxonomic scope" value="Bacteria"/>
</dbReference>
<feature type="repeat" description="TPR" evidence="1">
    <location>
        <begin position="1144"/>
        <end position="1177"/>
    </location>
</feature>
<dbReference type="Pfam" id="PF01764">
    <property type="entry name" value="Lipase_3"/>
    <property type="match status" value="1"/>
</dbReference>
<protein>
    <submittedName>
        <fullName evidence="5">Uncharacterized protein</fullName>
    </submittedName>
</protein>
<feature type="repeat" description="TPR" evidence="1">
    <location>
        <begin position="1396"/>
        <end position="1429"/>
    </location>
</feature>
<feature type="repeat" description="TPR" evidence="1">
    <location>
        <begin position="1606"/>
        <end position="1639"/>
    </location>
</feature>
<feature type="domain" description="Fungal lipase-type" evidence="4">
    <location>
        <begin position="290"/>
        <end position="343"/>
    </location>
</feature>
<sequence>MKIRSCLFGYLRNIYLLIKFLPLGRIPGLLIQLFLIVPTLIGLKSIELDTASQQPTVLATHSSVIEKEEKVSFSGVTEQTLAPHQISSQPFEQILASLHNNNPQVYAISLTHEQLNQEKLQQLQEAIANNSIIGFIQWGQVPVECEHIKEQIQEKITKNIYTYTYYPTDYIHGLLAYQVYSNPKLGQTIDLTVVSKEVGHQLRPSIHTNWKVIQLKDDSKNTGYYSALYINEITHQAVLSFQGTKVEGLRTLARKYSDLKEGIDGVLGNVITQQNALAYVATKDAVDYAKDKEFNLSITGHSLGGYLAELAVAFCYRDFSYRQTKCIVFDSPGTVNKLDKFKSNVVNKATKFSIASLPIITYLSAPNLINTCNGHPGEVYRVYPQLMWSAEIHKWAKRASNVPLIGTNLKDKNKGLLTLTGHSLSTILSLFDPTTGKPSTYIRIADWPKLDTDNIAHIGKKKEELEKDTLLKTGLSILTGKTNVIGGAFQILPSLIGGTAASVLSVLKDCLNINQAQYWTTLAYLDDHYKETKLASQKEFNLRYKGHYRISDKPINEHILYTENYEGVDWYLYELYKYKDKLAQSPTRDITFAVLKNILQDYEVVSLDEQPYVRLVDKQGYVEVLRDKMQRSLKVLTAASIKKTLEDSNIDALTKQLEKRSIKQFSQLHNYIAQAKLTTYLAREDKQQELSQKLNKDGVCVVYGHGGVGKSTLVAQYGHSQKDKQLIWWMQAETADKLVKSYQDLAKELGIDYQELAQGFKQSYDNYLPELSKRVYNALEDRKQPILLILDNAADAHLIANCLLYRPNLVQMVITTRKAREFSAYSQVKLAAFKQEQAEKYVETYLNNSLYQPTKQEVAALIKEVGLIPQNLALAVGYISQKRLITIQGYIDKLQSIKKLEKKSEHQFVLPEVSLGLESLDAQAQLVMRYGAYLDPDFIPLPLISALVEIKDEETLENLLSALEELSLITIIKCHQNELGIQIHREVQAATKQYHGWKNTSNLSEEALLCSIAKVLHELVPEVTEVPDNTWDQAKVYATNVAHVLSTIKQTIKPTPLLADLLSRTGKYNQQVKSNFEQALQYNQLALVMRQALYIGNHPDIATSLNNLGEIYKSLGQYQEALKYYQQSLTMRQVLYIGNHTELAESLNNIGLVYKALGKFQESLRYLKLAFDIRKALYIGNHPAIAESLNNVGRAYKALGQHQEALKYYQQALDMNKVIYAGNHPHVAKLLNNLGGIYKTLGQYQKALKYYQQALGMRKSLYTGNHPHVAQSINSVGHIYQILGQYQEALKYYQEALEMRKALYRGNHPDVAQSLNSIGSAWKALGQHHKALEYYRQASDMRKALYPGNHPRIADSLTNLGLVYRRLGQHQEALKYYQQALEIRRALYMGNHPDIANSFNDLGNIYKTLGQYQEALKYYQQALDMQKALYTGNHPDIARSINNIGFIYQALGEYQEALKYIKQALDMRKALYTDNHPQVAQSLNNLGNIYKTLGQYQEALEYLQQALDMRKDLYKHKHLDIAISLINLGNIYQSVGQYQEALKYYQQGLDMQKGLYSGDHADIAMSLNNIGNIYKILGQHQEALKYYQQAFEIRKVFYAGNHPDIAISLNSLGNICKTLGQYQEALKYYQEALGIRQSLYIGNHPDIAESINNIGFIYQALGEYQEALKYLKYALEMRQALYIGNHPDIAISLNDLGDIYQALGQHQEALKYYQQAINMQKTLYTGDHPDIAISLDHIGNIYQALGQYQEALEYYQQAFKMQKVFYTGNHPDIATSLNSLGHAYKLLGNYQEAFKYYQQALNIHQVLYKGNHPAIATSLKNLGDTYYTLSQYQEALEYHQQALDIKKVLYKGNHPAIAISLISLGDDYRALDQYQEALTYYQQALEIRKSLYIGDNPFIATSLNSLGDIYQALGQHQKALTYYQQAFDMRKVLYKGNHPTIAISINNLGKVYQALGQHQEALKYYQEALEKRRTLYKGYHRSIATSLNNLGDVYQALGQHQEALTYYQQALDMRKALYKGNHPAIAVSLNNLGNVYQTLGQHQEALTYYQQALDMRKGLYTGNHAATTTSLDNLGNVYQALGQHQEALKYYQQALDMRKILYTGNHHDIVTSFHNLGAVYQALGQHQEALKYHQQALDMQKQLVA</sequence>
<feature type="repeat" description="TPR" evidence="1">
    <location>
        <begin position="1438"/>
        <end position="1471"/>
    </location>
</feature>
<dbReference type="InterPro" id="IPR027417">
    <property type="entry name" value="P-loop_NTPase"/>
</dbReference>
<feature type="repeat" description="TPR" evidence="1">
    <location>
        <begin position="1648"/>
        <end position="1681"/>
    </location>
</feature>
<feature type="repeat" description="TPR" evidence="1">
    <location>
        <begin position="1942"/>
        <end position="1975"/>
    </location>
</feature>
<dbReference type="EMBL" id="CP001102">
    <property type="protein sequence ID" value="ACE06324.1"/>
    <property type="molecule type" value="Genomic_DNA"/>
</dbReference>
<feature type="transmembrane region" description="Helical" evidence="2">
    <location>
        <begin position="20"/>
        <end position="43"/>
    </location>
</feature>
<dbReference type="eggNOG" id="COG0457">
    <property type="taxonomic scope" value="Bacteria"/>
</dbReference>
<dbReference type="Pfam" id="PF13374">
    <property type="entry name" value="TPR_10"/>
    <property type="match status" value="2"/>
</dbReference>
<dbReference type="Pfam" id="PF00931">
    <property type="entry name" value="NB-ARC"/>
    <property type="match status" value="1"/>
</dbReference>
<dbReference type="Pfam" id="PF00515">
    <property type="entry name" value="TPR_1"/>
    <property type="match status" value="2"/>
</dbReference>
<feature type="repeat" description="TPR" evidence="1">
    <location>
        <begin position="1522"/>
        <end position="1555"/>
    </location>
</feature>
<dbReference type="STRING" id="452471.Aasi_0966"/>
<feature type="repeat" description="TPR" evidence="1">
    <location>
        <begin position="1564"/>
        <end position="1597"/>
    </location>
</feature>
<dbReference type="PROSITE" id="PS50005">
    <property type="entry name" value="TPR"/>
    <property type="match status" value="25"/>
</dbReference>
<feature type="repeat" description="TPR" evidence="1">
    <location>
        <begin position="1732"/>
        <end position="1765"/>
    </location>
</feature>
<dbReference type="InterPro" id="IPR019734">
    <property type="entry name" value="TPR_rpt"/>
</dbReference>
<accession>B3ESX2</accession>
<feature type="repeat" description="TPR" evidence="1">
    <location>
        <begin position="1270"/>
        <end position="1303"/>
    </location>
</feature>
<feature type="repeat" description="TPR" evidence="1">
    <location>
        <begin position="1816"/>
        <end position="1849"/>
    </location>
</feature>
<dbReference type="PANTHER" id="PTHR19959:SF119">
    <property type="entry name" value="FUNGAL LIPASE-LIKE DOMAIN-CONTAINING PROTEIN"/>
    <property type="match status" value="1"/>
</dbReference>
<feature type="repeat" description="TPR" evidence="1">
    <location>
        <begin position="1774"/>
        <end position="1807"/>
    </location>
</feature>
<name>B3ESX2_AMOA5</name>
<feature type="repeat" description="TPR" evidence="1">
    <location>
        <begin position="1312"/>
        <end position="1345"/>
    </location>
</feature>
<dbReference type="SUPFAM" id="SSF48452">
    <property type="entry name" value="TPR-like"/>
    <property type="match status" value="6"/>
</dbReference>
<dbReference type="KEGG" id="aas:Aasi_0966"/>
<feature type="domain" description="NB-ARC" evidence="3">
    <location>
        <begin position="688"/>
        <end position="820"/>
    </location>
</feature>